<dbReference type="Gene3D" id="1.20.1270.60">
    <property type="entry name" value="Arfaptin homology (AH) domain/BAR domain"/>
    <property type="match status" value="2"/>
</dbReference>
<dbReference type="GO" id="GO:0007010">
    <property type="term" value="P:cytoskeleton organization"/>
    <property type="evidence" value="ECO:0007669"/>
    <property type="project" value="TreeGrafter"/>
</dbReference>
<dbReference type="GO" id="GO:0043226">
    <property type="term" value="C:organelle"/>
    <property type="evidence" value="ECO:0007669"/>
    <property type="project" value="UniProtKB-ARBA"/>
</dbReference>
<sequence length="253" mass="29386">MPPNVQQEQAPVSFIDHFWSKDRSGMDKLLNYIQTTHQDLEMIYSIYVERSAMEHEFGQRLLALSKDQASKRDGNTQGVVAAYQAVSMELEKTATTHLELSDRLKHQVATECQNKLTEYRELLLKWTTIRAKYLREHDIAKGQSTPTMEALKNQYKTMVTKVDGIAQEWNSTWREACEVLEAMEEDRVEFLKNNVWEYANLASATLLVQDEVRKVERAGIWAYWTDEIHVHSAVRISANNWKCAMSSKRLRDV</sequence>
<dbReference type="PANTHER" id="PTHR23065:SF7">
    <property type="entry name" value="NOSTRIN, ISOFORM H"/>
    <property type="match status" value="1"/>
</dbReference>
<keyword evidence="3" id="KW-0597">Phosphoprotein</keyword>
<evidence type="ECO:0000256" key="1">
    <source>
        <dbReference type="ARBA" id="ARBA00004496"/>
    </source>
</evidence>
<dbReference type="AlphaFoldDB" id="A0A0C9LPK0"/>
<evidence type="ECO:0000259" key="4">
    <source>
        <dbReference type="SMART" id="SM00055"/>
    </source>
</evidence>
<proteinExistence type="predicted"/>
<feature type="domain" description="FCH" evidence="4">
    <location>
        <begin position="16"/>
        <end position="104"/>
    </location>
</feature>
<gene>
    <name evidence="5" type="ORF">MAM1_0003d00284</name>
</gene>
<dbReference type="GO" id="GO:0005886">
    <property type="term" value="C:plasma membrane"/>
    <property type="evidence" value="ECO:0007669"/>
    <property type="project" value="TreeGrafter"/>
</dbReference>
<dbReference type="Pfam" id="PF00611">
    <property type="entry name" value="FCH"/>
    <property type="match status" value="1"/>
</dbReference>
<keyword evidence="6" id="KW-1185">Reference proteome</keyword>
<keyword evidence="2" id="KW-0963">Cytoplasm</keyword>
<dbReference type="SUPFAM" id="SSF103657">
    <property type="entry name" value="BAR/IMD domain-like"/>
    <property type="match status" value="1"/>
</dbReference>
<dbReference type="OrthoDB" id="19092at2759"/>
<accession>A0A0C9LPK0</accession>
<dbReference type="SMART" id="SM00055">
    <property type="entry name" value="FCH"/>
    <property type="match status" value="1"/>
</dbReference>
<evidence type="ECO:0000313" key="6">
    <source>
        <dbReference type="Proteomes" id="UP000053815"/>
    </source>
</evidence>
<reference evidence="5" key="1">
    <citation type="submission" date="2014-09" db="EMBL/GenBank/DDBJ databases">
        <title>Draft genome sequence of an oleaginous Mucoromycotina fungus Mucor ambiguus NBRC6742.</title>
        <authorList>
            <person name="Takeda I."/>
            <person name="Yamane N."/>
            <person name="Morita T."/>
            <person name="Tamano K."/>
            <person name="Machida M."/>
            <person name="Baker S."/>
            <person name="Koike H."/>
        </authorList>
    </citation>
    <scope>NUCLEOTIDE SEQUENCE</scope>
    <source>
        <strain evidence="5">NBRC 6742</strain>
    </source>
</reference>
<dbReference type="GO" id="GO:0005737">
    <property type="term" value="C:cytoplasm"/>
    <property type="evidence" value="ECO:0007669"/>
    <property type="project" value="TreeGrafter"/>
</dbReference>
<dbReference type="STRING" id="91626.A0A0C9LPK0"/>
<protein>
    <recommendedName>
        <fullName evidence="4">FCH domain-containing protein</fullName>
    </recommendedName>
</protein>
<evidence type="ECO:0000256" key="3">
    <source>
        <dbReference type="ARBA" id="ARBA00022553"/>
    </source>
</evidence>
<name>A0A0C9LPK0_9FUNG</name>
<dbReference type="EMBL" id="DF836292">
    <property type="protein sequence ID" value="GAN00860.1"/>
    <property type="molecule type" value="Genomic_DNA"/>
</dbReference>
<dbReference type="GO" id="GO:0032153">
    <property type="term" value="C:cell division site"/>
    <property type="evidence" value="ECO:0007669"/>
    <property type="project" value="TreeGrafter"/>
</dbReference>
<dbReference type="InterPro" id="IPR001060">
    <property type="entry name" value="FCH_dom"/>
</dbReference>
<comment type="subcellular location">
    <subcellularLocation>
        <location evidence="1">Cytoplasm</location>
    </subcellularLocation>
</comment>
<dbReference type="PANTHER" id="PTHR23065">
    <property type="entry name" value="PROLINE-SERINE-THREONINE PHOSPHATASE INTERACTING PROTEIN 1"/>
    <property type="match status" value="1"/>
</dbReference>
<evidence type="ECO:0000313" key="5">
    <source>
        <dbReference type="EMBL" id="GAN00860.1"/>
    </source>
</evidence>
<dbReference type="InterPro" id="IPR027267">
    <property type="entry name" value="AH/BAR_dom_sf"/>
</dbReference>
<evidence type="ECO:0000256" key="2">
    <source>
        <dbReference type="ARBA" id="ARBA00022490"/>
    </source>
</evidence>
<dbReference type="Proteomes" id="UP000053815">
    <property type="component" value="Unassembled WGS sequence"/>
</dbReference>
<organism evidence="5">
    <name type="scientific">Mucor ambiguus</name>
    <dbReference type="NCBI Taxonomy" id="91626"/>
    <lineage>
        <taxon>Eukaryota</taxon>
        <taxon>Fungi</taxon>
        <taxon>Fungi incertae sedis</taxon>
        <taxon>Mucoromycota</taxon>
        <taxon>Mucoromycotina</taxon>
        <taxon>Mucoromycetes</taxon>
        <taxon>Mucorales</taxon>
        <taxon>Mucorineae</taxon>
        <taxon>Mucoraceae</taxon>
        <taxon>Mucor</taxon>
    </lineage>
</organism>